<dbReference type="InterPro" id="IPR023214">
    <property type="entry name" value="HAD_sf"/>
</dbReference>
<dbReference type="GO" id="GO:0008962">
    <property type="term" value="F:phosphatidylglycerophosphatase activity"/>
    <property type="evidence" value="ECO:0007669"/>
    <property type="project" value="InterPro"/>
</dbReference>
<dbReference type="NCBIfam" id="TIGR01668">
    <property type="entry name" value="YqeG_hyp_ppase"/>
    <property type="match status" value="1"/>
</dbReference>
<dbReference type="EMBL" id="JANBUW010000004">
    <property type="protein sequence ID" value="KAJ2852284.1"/>
    <property type="molecule type" value="Genomic_DNA"/>
</dbReference>
<dbReference type="Pfam" id="PF09419">
    <property type="entry name" value="PGP_phosphatase"/>
    <property type="match status" value="1"/>
</dbReference>
<dbReference type="Proteomes" id="UP001139887">
    <property type="component" value="Unassembled WGS sequence"/>
</dbReference>
<keyword evidence="2" id="KW-1185">Reference proteome</keyword>
<proteinExistence type="predicted"/>
<dbReference type="Gene3D" id="3.40.50.1000">
    <property type="entry name" value="HAD superfamily/HAD-like"/>
    <property type="match status" value="1"/>
</dbReference>
<dbReference type="SUPFAM" id="SSF56784">
    <property type="entry name" value="HAD-like"/>
    <property type="match status" value="1"/>
</dbReference>
<reference evidence="1" key="1">
    <citation type="submission" date="2022-07" db="EMBL/GenBank/DDBJ databases">
        <title>Phylogenomic reconstructions and comparative analyses of Kickxellomycotina fungi.</title>
        <authorList>
            <person name="Reynolds N.K."/>
            <person name="Stajich J.E."/>
            <person name="Barry K."/>
            <person name="Grigoriev I.V."/>
            <person name="Crous P."/>
            <person name="Smith M.E."/>
        </authorList>
    </citation>
    <scope>NUCLEOTIDE SEQUENCE</scope>
    <source>
        <strain evidence="1">NRRL 1566</strain>
    </source>
</reference>
<accession>A0A9W8IIR9</accession>
<gene>
    <name evidence="1" type="ORF">IWW36_000427</name>
</gene>
<dbReference type="OrthoDB" id="198652at2759"/>
<dbReference type="GO" id="GO:0005737">
    <property type="term" value="C:cytoplasm"/>
    <property type="evidence" value="ECO:0007669"/>
    <property type="project" value="TreeGrafter"/>
</dbReference>
<organism evidence="1 2">
    <name type="scientific">Coemansia brasiliensis</name>
    <dbReference type="NCBI Taxonomy" id="2650707"/>
    <lineage>
        <taxon>Eukaryota</taxon>
        <taxon>Fungi</taxon>
        <taxon>Fungi incertae sedis</taxon>
        <taxon>Zoopagomycota</taxon>
        <taxon>Kickxellomycotina</taxon>
        <taxon>Kickxellomycetes</taxon>
        <taxon>Kickxellales</taxon>
        <taxon>Kickxellaceae</taxon>
        <taxon>Coemansia</taxon>
    </lineage>
</organism>
<sequence>MVQSVNVAGLRSVWTLLVRPSLLLPDLAVRDIRSLSFSDLHNKHNIRYLVFDKDNCLTAPYVDSIYPPYRRAWADCISEFSAQNILIVSNSAGTPDDSQYAAACKVEQELGVPVLRHHEKKPRCINEILAQFGNPPPHTVAVIGDRLATDVAMANMGGMVSIWVQNIVTSKGDNPVAAALRSAEHLVYRLIKNSVQPPK</sequence>
<dbReference type="InterPro" id="IPR010021">
    <property type="entry name" value="PGPP1/Gep4"/>
</dbReference>
<evidence type="ECO:0000313" key="1">
    <source>
        <dbReference type="EMBL" id="KAJ2852284.1"/>
    </source>
</evidence>
<dbReference type="PANTHER" id="PTHR19288:SF25">
    <property type="entry name" value="PHOSPHATIDYLGLYCEROPHOSPHATASE GEP4, MITOCHONDRIAL"/>
    <property type="match status" value="1"/>
</dbReference>
<evidence type="ECO:0008006" key="3">
    <source>
        <dbReference type="Google" id="ProtNLM"/>
    </source>
</evidence>
<name>A0A9W8IIR9_9FUNG</name>
<dbReference type="InterPro" id="IPR027706">
    <property type="entry name" value="PGP_Pase"/>
</dbReference>
<dbReference type="PANTHER" id="PTHR19288">
    <property type="entry name" value="4-NITROPHENYLPHOSPHATASE-RELATED"/>
    <property type="match status" value="1"/>
</dbReference>
<dbReference type="InterPro" id="IPR036412">
    <property type="entry name" value="HAD-like_sf"/>
</dbReference>
<protein>
    <recommendedName>
        <fullName evidence="3">HAD-superfamily phosphatase</fullName>
    </recommendedName>
</protein>
<evidence type="ECO:0000313" key="2">
    <source>
        <dbReference type="Proteomes" id="UP001139887"/>
    </source>
</evidence>
<dbReference type="AlphaFoldDB" id="A0A9W8IIR9"/>
<comment type="caution">
    <text evidence="1">The sequence shown here is derived from an EMBL/GenBank/DDBJ whole genome shotgun (WGS) entry which is preliminary data.</text>
</comment>